<dbReference type="AlphaFoldDB" id="A0A455T871"/>
<evidence type="ECO:0000313" key="2">
    <source>
        <dbReference type="EMBL" id="BBH95639.1"/>
    </source>
</evidence>
<protein>
    <submittedName>
        <fullName evidence="2">Uncharacterized protein</fullName>
    </submittedName>
</protein>
<organism evidence="2">
    <name type="scientific">Thermogemmatispora argillosa</name>
    <dbReference type="NCBI Taxonomy" id="2045280"/>
    <lineage>
        <taxon>Bacteria</taxon>
        <taxon>Bacillati</taxon>
        <taxon>Chloroflexota</taxon>
        <taxon>Ktedonobacteria</taxon>
        <taxon>Thermogemmatisporales</taxon>
        <taxon>Thermogemmatisporaceae</taxon>
        <taxon>Thermogemmatispora</taxon>
    </lineage>
</organism>
<evidence type="ECO:0000256" key="1">
    <source>
        <dbReference type="SAM" id="MobiDB-lite"/>
    </source>
</evidence>
<proteinExistence type="predicted"/>
<reference evidence="2" key="1">
    <citation type="submission" date="2018-12" db="EMBL/GenBank/DDBJ databases">
        <title>Novel natural products biosynthetic potential of the class Ktedonobacteria.</title>
        <authorList>
            <person name="Zheng Y."/>
            <person name="Saitou A."/>
            <person name="Wang C.M."/>
            <person name="Toyoda A."/>
            <person name="Minakuchi Y."/>
            <person name="Sekiguchi Y."/>
            <person name="Ueda K."/>
            <person name="Takano H."/>
            <person name="Sakai Y."/>
            <person name="Yokota A."/>
            <person name="Yabe S."/>
        </authorList>
    </citation>
    <scope>NUCLEOTIDE SEQUENCE</scope>
    <source>
        <strain evidence="2">A3-2</strain>
    </source>
</reference>
<gene>
    <name evidence="2" type="ORF">KTA_38380</name>
</gene>
<dbReference type="EMBL" id="AP019377">
    <property type="protein sequence ID" value="BBH95639.1"/>
    <property type="molecule type" value="Genomic_DNA"/>
</dbReference>
<sequence length="85" mass="8965">MGILSSKAANPPIRPPSTQEFKVFPNHRTTAAPATSTNATAAALIGSVSFQQAEVLLSTGESMTKKEHDLPLKGHASLLKNPAWV</sequence>
<accession>A0A455T871</accession>
<name>A0A455T871_9CHLR</name>
<feature type="region of interest" description="Disordered" evidence="1">
    <location>
        <begin position="1"/>
        <end position="20"/>
    </location>
</feature>